<protein>
    <submittedName>
        <fullName evidence="1">Uncharacterized protein</fullName>
    </submittedName>
</protein>
<dbReference type="Proteomes" id="UP000821845">
    <property type="component" value="Chromosome 5"/>
</dbReference>
<sequence length="97" mass="10879">MLLLQQLADECLDASSSYDDDDDSQIYANNFAELFAEPLDVPKVNGYVRNVVSNYPDKQLAGFPGVIGCIDGTYIPMRCPANKIRSTYINRHDEVYP</sequence>
<keyword evidence="2" id="KW-1185">Reference proteome</keyword>
<reference evidence="1" key="1">
    <citation type="submission" date="2020-05" db="EMBL/GenBank/DDBJ databases">
        <title>Large-scale comparative analyses of tick genomes elucidate their genetic diversity and vector capacities.</title>
        <authorList>
            <person name="Jia N."/>
            <person name="Wang J."/>
            <person name="Shi W."/>
            <person name="Du L."/>
            <person name="Sun Y."/>
            <person name="Zhan W."/>
            <person name="Jiang J."/>
            <person name="Wang Q."/>
            <person name="Zhang B."/>
            <person name="Ji P."/>
            <person name="Sakyi L.B."/>
            <person name="Cui X."/>
            <person name="Yuan T."/>
            <person name="Jiang B."/>
            <person name="Yang W."/>
            <person name="Lam T.T.-Y."/>
            <person name="Chang Q."/>
            <person name="Ding S."/>
            <person name="Wang X."/>
            <person name="Zhu J."/>
            <person name="Ruan X."/>
            <person name="Zhao L."/>
            <person name="Wei J."/>
            <person name="Que T."/>
            <person name="Du C."/>
            <person name="Cheng J."/>
            <person name="Dai P."/>
            <person name="Han X."/>
            <person name="Huang E."/>
            <person name="Gao Y."/>
            <person name="Liu J."/>
            <person name="Shao H."/>
            <person name="Ye R."/>
            <person name="Li L."/>
            <person name="Wei W."/>
            <person name="Wang X."/>
            <person name="Wang C."/>
            <person name="Yang T."/>
            <person name="Huo Q."/>
            <person name="Li W."/>
            <person name="Guo W."/>
            <person name="Chen H."/>
            <person name="Zhou L."/>
            <person name="Ni X."/>
            <person name="Tian J."/>
            <person name="Zhou Y."/>
            <person name="Sheng Y."/>
            <person name="Liu T."/>
            <person name="Pan Y."/>
            <person name="Xia L."/>
            <person name="Li J."/>
            <person name="Zhao F."/>
            <person name="Cao W."/>
        </authorList>
    </citation>
    <scope>NUCLEOTIDE SEQUENCE</scope>
    <source>
        <strain evidence="1">Hyas-2018</strain>
    </source>
</reference>
<accession>A0ACB7SDT8</accession>
<organism evidence="1 2">
    <name type="scientific">Hyalomma asiaticum</name>
    <name type="common">Tick</name>
    <dbReference type="NCBI Taxonomy" id="266040"/>
    <lineage>
        <taxon>Eukaryota</taxon>
        <taxon>Metazoa</taxon>
        <taxon>Ecdysozoa</taxon>
        <taxon>Arthropoda</taxon>
        <taxon>Chelicerata</taxon>
        <taxon>Arachnida</taxon>
        <taxon>Acari</taxon>
        <taxon>Parasitiformes</taxon>
        <taxon>Ixodida</taxon>
        <taxon>Ixodoidea</taxon>
        <taxon>Ixodidae</taxon>
        <taxon>Hyalomminae</taxon>
        <taxon>Hyalomma</taxon>
    </lineage>
</organism>
<gene>
    <name evidence="1" type="ORF">HPB50_023511</name>
</gene>
<evidence type="ECO:0000313" key="2">
    <source>
        <dbReference type="Proteomes" id="UP000821845"/>
    </source>
</evidence>
<name>A0ACB7SDT8_HYAAI</name>
<proteinExistence type="predicted"/>
<evidence type="ECO:0000313" key="1">
    <source>
        <dbReference type="EMBL" id="KAH6931312.1"/>
    </source>
</evidence>
<comment type="caution">
    <text evidence="1">The sequence shown here is derived from an EMBL/GenBank/DDBJ whole genome shotgun (WGS) entry which is preliminary data.</text>
</comment>
<dbReference type="EMBL" id="CM023485">
    <property type="protein sequence ID" value="KAH6931312.1"/>
    <property type="molecule type" value="Genomic_DNA"/>
</dbReference>